<accession>A0AAN7IKI9</accession>
<keyword evidence="2" id="KW-0547">Nucleotide-binding</keyword>
<comment type="caution">
    <text evidence="4">The sequence shown here is derived from an EMBL/GenBank/DDBJ whole genome shotgun (WGS) entry which is preliminary data.</text>
</comment>
<dbReference type="GO" id="GO:0004326">
    <property type="term" value="F:tetrahydrofolylpolyglutamate synthase activity"/>
    <property type="evidence" value="ECO:0007669"/>
    <property type="project" value="InterPro"/>
</dbReference>
<sequence>MEEFNKLIKQILLLNCMDVRHPHILLPWLVSTCASSGTHFAKTFFVPSMSTYSKVTSGATIPSDICGRDLSWQFNLQLLWEKIIHGKEVDTLRDKGAKMGNAKILPHEFLYEDASPCSPADNYFASSAVMPSLPLTIKWLRDCVKQNPSLKVQVLVTGSLHPVGDVLSLKLLKR</sequence>
<proteinExistence type="predicted"/>
<evidence type="ECO:0000256" key="2">
    <source>
        <dbReference type="ARBA" id="ARBA00022741"/>
    </source>
</evidence>
<dbReference type="PANTHER" id="PTHR11136">
    <property type="entry name" value="FOLYLPOLYGLUTAMATE SYNTHASE-RELATED"/>
    <property type="match status" value="1"/>
</dbReference>
<dbReference type="EMBL" id="JAXUIC010000007">
    <property type="protein sequence ID" value="KAK4580809.1"/>
    <property type="molecule type" value="Genomic_DNA"/>
</dbReference>
<dbReference type="GO" id="GO:0005739">
    <property type="term" value="C:mitochondrion"/>
    <property type="evidence" value="ECO:0007669"/>
    <property type="project" value="TreeGrafter"/>
</dbReference>
<dbReference type="GO" id="GO:0005829">
    <property type="term" value="C:cytosol"/>
    <property type="evidence" value="ECO:0007669"/>
    <property type="project" value="TreeGrafter"/>
</dbReference>
<evidence type="ECO:0000256" key="3">
    <source>
        <dbReference type="ARBA" id="ARBA00022840"/>
    </source>
</evidence>
<name>A0AAN7IKI9_QUERU</name>
<organism evidence="4 5">
    <name type="scientific">Quercus rubra</name>
    <name type="common">Northern red oak</name>
    <name type="synonym">Quercus borealis</name>
    <dbReference type="NCBI Taxonomy" id="3512"/>
    <lineage>
        <taxon>Eukaryota</taxon>
        <taxon>Viridiplantae</taxon>
        <taxon>Streptophyta</taxon>
        <taxon>Embryophyta</taxon>
        <taxon>Tracheophyta</taxon>
        <taxon>Spermatophyta</taxon>
        <taxon>Magnoliopsida</taxon>
        <taxon>eudicotyledons</taxon>
        <taxon>Gunneridae</taxon>
        <taxon>Pentapetalae</taxon>
        <taxon>rosids</taxon>
        <taxon>fabids</taxon>
        <taxon>Fagales</taxon>
        <taxon>Fagaceae</taxon>
        <taxon>Quercus</taxon>
    </lineage>
</organism>
<dbReference type="InterPro" id="IPR001645">
    <property type="entry name" value="Folylpolyglutamate_synth"/>
</dbReference>
<keyword evidence="5" id="KW-1185">Reference proteome</keyword>
<dbReference type="AlphaFoldDB" id="A0AAN7IKI9"/>
<protein>
    <submittedName>
        <fullName evidence="4">Uncharacterized protein</fullName>
    </submittedName>
</protein>
<evidence type="ECO:0000313" key="4">
    <source>
        <dbReference type="EMBL" id="KAK4580809.1"/>
    </source>
</evidence>
<dbReference type="GO" id="GO:0005524">
    <property type="term" value="F:ATP binding"/>
    <property type="evidence" value="ECO:0007669"/>
    <property type="project" value="UniProtKB-KW"/>
</dbReference>
<reference evidence="4 5" key="1">
    <citation type="journal article" date="2023" name="G3 (Bethesda)">
        <title>A haplotype-resolved chromosome-scale genome for Quercus rubra L. provides insights into the genetics of adaptive traits for red oak species.</title>
        <authorList>
            <person name="Kapoor B."/>
            <person name="Jenkins J."/>
            <person name="Schmutz J."/>
            <person name="Zhebentyayeva T."/>
            <person name="Kuelheim C."/>
            <person name="Coggeshall M."/>
            <person name="Heim C."/>
            <person name="Lasky J.R."/>
            <person name="Leites L."/>
            <person name="Islam-Faridi N."/>
            <person name="Romero-Severson J."/>
            <person name="DeLeo V.L."/>
            <person name="Lucas S.M."/>
            <person name="Lazic D."/>
            <person name="Gailing O."/>
            <person name="Carlson J."/>
            <person name="Staton M."/>
        </authorList>
    </citation>
    <scope>NUCLEOTIDE SEQUENCE [LARGE SCALE GENOMIC DNA]</scope>
    <source>
        <strain evidence="4">Pseudo-F2</strain>
    </source>
</reference>
<dbReference type="Proteomes" id="UP001324115">
    <property type="component" value="Unassembled WGS sequence"/>
</dbReference>
<keyword evidence="1" id="KW-0436">Ligase</keyword>
<keyword evidence="3" id="KW-0067">ATP-binding</keyword>
<evidence type="ECO:0000313" key="5">
    <source>
        <dbReference type="Proteomes" id="UP001324115"/>
    </source>
</evidence>
<dbReference type="PANTHER" id="PTHR11136:SF5">
    <property type="entry name" value="FOLYLPOLYGLUTAMATE SYNTHASE, MITOCHONDRIAL"/>
    <property type="match status" value="1"/>
</dbReference>
<gene>
    <name evidence="4" type="ORF">RGQ29_024453</name>
</gene>
<evidence type="ECO:0000256" key="1">
    <source>
        <dbReference type="ARBA" id="ARBA00022598"/>
    </source>
</evidence>